<dbReference type="CDD" id="cd01335">
    <property type="entry name" value="Radical_SAM"/>
    <property type="match status" value="1"/>
</dbReference>
<dbReference type="Proteomes" id="UP000001401">
    <property type="component" value="Chromosome"/>
</dbReference>
<evidence type="ECO:0000256" key="1">
    <source>
        <dbReference type="ARBA" id="ARBA00001966"/>
    </source>
</evidence>
<gene>
    <name evidence="8" type="ordered locus">Bcell_1977</name>
</gene>
<dbReference type="STRING" id="649639.Bcell_1977"/>
<proteinExistence type="predicted"/>
<comment type="cofactor">
    <cofactor evidence="1">
        <name>[4Fe-4S] cluster</name>
        <dbReference type="ChEBI" id="CHEBI:49883"/>
    </cofactor>
</comment>
<organism evidence="8 9">
    <name type="scientific">Evansella cellulosilytica (strain ATCC 21833 / DSM 2522 / FERM P-1141 / JCM 9156 / N-4)</name>
    <name type="common">Bacillus cellulosilyticus</name>
    <dbReference type="NCBI Taxonomy" id="649639"/>
    <lineage>
        <taxon>Bacteria</taxon>
        <taxon>Bacillati</taxon>
        <taxon>Bacillota</taxon>
        <taxon>Bacilli</taxon>
        <taxon>Bacillales</taxon>
        <taxon>Bacillaceae</taxon>
        <taxon>Evansella</taxon>
    </lineage>
</organism>
<dbReference type="KEGG" id="bco:Bcell_1977"/>
<evidence type="ECO:0000313" key="9">
    <source>
        <dbReference type="Proteomes" id="UP000001401"/>
    </source>
</evidence>
<dbReference type="InterPro" id="IPR058240">
    <property type="entry name" value="rSAM_sf"/>
</dbReference>
<dbReference type="Gene3D" id="3.20.20.70">
    <property type="entry name" value="Aldolase class I"/>
    <property type="match status" value="1"/>
</dbReference>
<keyword evidence="4" id="KW-0479">Metal-binding</keyword>
<dbReference type="InterPro" id="IPR034457">
    <property type="entry name" value="Organic_radical-activating"/>
</dbReference>
<keyword evidence="3" id="KW-0949">S-adenosyl-L-methionine</keyword>
<dbReference type="GO" id="GO:0016740">
    <property type="term" value="F:transferase activity"/>
    <property type="evidence" value="ECO:0007669"/>
    <property type="project" value="UniProtKB-KW"/>
</dbReference>
<evidence type="ECO:0000256" key="6">
    <source>
        <dbReference type="ARBA" id="ARBA00023014"/>
    </source>
</evidence>
<keyword evidence="2" id="KW-0004">4Fe-4S</keyword>
<name>E6U0C3_EVAC2</name>
<feature type="domain" description="Radical SAM core" evidence="7">
    <location>
        <begin position="13"/>
        <end position="238"/>
    </location>
</feature>
<dbReference type="RefSeq" id="WP_013488575.1">
    <property type="nucleotide sequence ID" value="NC_014829.1"/>
</dbReference>
<dbReference type="InterPro" id="IPR007197">
    <property type="entry name" value="rSAM"/>
</dbReference>
<keyword evidence="9" id="KW-1185">Reference proteome</keyword>
<dbReference type="GO" id="GO:0051539">
    <property type="term" value="F:4 iron, 4 sulfur cluster binding"/>
    <property type="evidence" value="ECO:0007669"/>
    <property type="project" value="UniProtKB-KW"/>
</dbReference>
<dbReference type="GO" id="GO:0046872">
    <property type="term" value="F:metal ion binding"/>
    <property type="evidence" value="ECO:0007669"/>
    <property type="project" value="UniProtKB-KW"/>
</dbReference>
<dbReference type="PROSITE" id="PS51918">
    <property type="entry name" value="RADICAL_SAM"/>
    <property type="match status" value="1"/>
</dbReference>
<evidence type="ECO:0000313" key="8">
    <source>
        <dbReference type="EMBL" id="ADU30239.1"/>
    </source>
</evidence>
<dbReference type="eggNOG" id="COG1180">
    <property type="taxonomic scope" value="Bacteria"/>
</dbReference>
<keyword evidence="8" id="KW-0808">Transferase</keyword>
<keyword evidence="5" id="KW-0408">Iron</keyword>
<evidence type="ECO:0000256" key="2">
    <source>
        <dbReference type="ARBA" id="ARBA00022485"/>
    </source>
</evidence>
<dbReference type="EMBL" id="CP002394">
    <property type="protein sequence ID" value="ADU30239.1"/>
    <property type="molecule type" value="Genomic_DNA"/>
</dbReference>
<dbReference type="Pfam" id="PF04055">
    <property type="entry name" value="Radical_SAM"/>
    <property type="match status" value="1"/>
</dbReference>
<evidence type="ECO:0000256" key="3">
    <source>
        <dbReference type="ARBA" id="ARBA00022691"/>
    </source>
</evidence>
<dbReference type="InterPro" id="IPR013785">
    <property type="entry name" value="Aldolase_TIM"/>
</dbReference>
<evidence type="ECO:0000256" key="5">
    <source>
        <dbReference type="ARBA" id="ARBA00023004"/>
    </source>
</evidence>
<evidence type="ECO:0000256" key="4">
    <source>
        <dbReference type="ARBA" id="ARBA00022723"/>
    </source>
</evidence>
<reference evidence="8" key="1">
    <citation type="submission" date="2010-12" db="EMBL/GenBank/DDBJ databases">
        <title>Complete sequence of Bacillus cellulosilyticus DSM 2522.</title>
        <authorList>
            <consortium name="US DOE Joint Genome Institute"/>
            <person name="Lucas S."/>
            <person name="Copeland A."/>
            <person name="Lapidus A."/>
            <person name="Cheng J.-F."/>
            <person name="Bruce D."/>
            <person name="Goodwin L."/>
            <person name="Pitluck S."/>
            <person name="Chertkov O."/>
            <person name="Detter J.C."/>
            <person name="Han C."/>
            <person name="Tapia R."/>
            <person name="Land M."/>
            <person name="Hauser L."/>
            <person name="Jeffries C."/>
            <person name="Kyrpides N."/>
            <person name="Ivanova N."/>
            <person name="Mikhailova N."/>
            <person name="Brumm P."/>
            <person name="Mead D."/>
            <person name="Woyke T."/>
        </authorList>
    </citation>
    <scope>NUCLEOTIDE SEQUENCE [LARGE SCALE GENOMIC DNA]</scope>
    <source>
        <strain evidence="8">DSM 2522</strain>
    </source>
</reference>
<accession>E6U0C3</accession>
<dbReference type="SUPFAM" id="SSF102114">
    <property type="entry name" value="Radical SAM enzymes"/>
    <property type="match status" value="1"/>
</dbReference>
<sequence length="245" mass="27841">MKGYVHKFKLNLYEYGPGICFTISLQGCPLMCQFCNNPDTWHKRSGLYIGSKLMINEIINYTPYMRTIKNSGVVISGGEPLMQPEFTYALLKQCKKLGLKTTLITSGSLIPNNINEIIDVTDLVILNIKHMNEQEHILLTGHSNRNTIKLAKYLHSESKEMWLRHILLPSVTNNVAHYKELGCLLASLPNVTKFELLPYKKDGELKWEAMGLINPFKSMEAPSTGELQYAEHVIFSAKNHKESLL</sequence>
<keyword evidence="6" id="KW-0411">Iron-sulfur</keyword>
<dbReference type="OrthoDB" id="9782387at2"/>
<dbReference type="AlphaFoldDB" id="E6U0C3"/>
<dbReference type="SFLD" id="SFLDS00029">
    <property type="entry name" value="Radical_SAM"/>
    <property type="match status" value="1"/>
</dbReference>
<keyword evidence="8" id="KW-0560">Oxidoreductase</keyword>
<dbReference type="PANTHER" id="PTHR30352">
    <property type="entry name" value="PYRUVATE FORMATE-LYASE-ACTIVATING ENZYME"/>
    <property type="match status" value="1"/>
</dbReference>
<protein>
    <submittedName>
        <fullName evidence="8">(Formate-C-acetyltransferase)-activating enzyme</fullName>
        <ecNumber evidence="8">1.97.1.4</ecNumber>
    </submittedName>
</protein>
<dbReference type="PANTHER" id="PTHR30352:SF5">
    <property type="entry name" value="PYRUVATE FORMATE-LYASE 1-ACTIVATING ENZYME"/>
    <property type="match status" value="1"/>
</dbReference>
<dbReference type="GO" id="GO:0043365">
    <property type="term" value="F:[formate-C-acetyltransferase]-activating enzyme activity"/>
    <property type="evidence" value="ECO:0007669"/>
    <property type="project" value="UniProtKB-EC"/>
</dbReference>
<dbReference type="EC" id="1.97.1.4" evidence="8"/>
<dbReference type="SFLD" id="SFLDG01066">
    <property type="entry name" value="organic_radical-activating_enz"/>
    <property type="match status" value="1"/>
</dbReference>
<evidence type="ECO:0000259" key="7">
    <source>
        <dbReference type="PROSITE" id="PS51918"/>
    </source>
</evidence>
<dbReference type="HOGENOM" id="CLU_058969_1_1_9"/>
<dbReference type="PROSITE" id="PS51257">
    <property type="entry name" value="PROKAR_LIPOPROTEIN"/>
    <property type="match status" value="1"/>
</dbReference>